<dbReference type="AlphaFoldDB" id="A0A2A2M2D3"/>
<feature type="region of interest" description="Disordered" evidence="1">
    <location>
        <begin position="243"/>
        <end position="291"/>
    </location>
</feature>
<reference evidence="2 3" key="1">
    <citation type="journal article" date="2017" name="Curr. Biol.">
        <title>Genome architecture and evolution of a unichromosomal asexual nematode.</title>
        <authorList>
            <person name="Fradin H."/>
            <person name="Zegar C."/>
            <person name="Gutwein M."/>
            <person name="Lucas J."/>
            <person name="Kovtun M."/>
            <person name="Corcoran D."/>
            <person name="Baugh L.R."/>
            <person name="Kiontke K."/>
            <person name="Gunsalus K."/>
            <person name="Fitch D.H."/>
            <person name="Piano F."/>
        </authorList>
    </citation>
    <scope>NUCLEOTIDE SEQUENCE [LARGE SCALE GENOMIC DNA]</scope>
    <source>
        <strain evidence="2">PF1309</strain>
    </source>
</reference>
<dbReference type="Proteomes" id="UP000218231">
    <property type="component" value="Unassembled WGS sequence"/>
</dbReference>
<protein>
    <submittedName>
        <fullName evidence="2">Uncharacterized protein</fullName>
    </submittedName>
</protein>
<accession>A0A2A2M2D3</accession>
<comment type="caution">
    <text evidence="2">The sequence shown here is derived from an EMBL/GenBank/DDBJ whole genome shotgun (WGS) entry which is preliminary data.</text>
</comment>
<proteinExistence type="predicted"/>
<evidence type="ECO:0000313" key="3">
    <source>
        <dbReference type="Proteomes" id="UP000218231"/>
    </source>
</evidence>
<sequence length="324" mass="35552">MAGSSVQPYGERDQQQPRRQHLQHADYHQPRADLQGADHEQQRGTLHQGGGRDCAPQQQSIEPGASQRAEGQAHARIAHPLCLSQAFEDERRQAVPGEHGNVEQGHQRAGQQHPAVRQQAHQHLAQRCQRGRGGLGLGHRLPAPGQQCRCQDQLRGQHAAIAERLVQPAATEHAQCGAYGQACADQREHPGQFRAVVAVAQCSLGDHRTDCGGEGGDHPRRQQLAEIAGQQCRQCCQGIQRKAREHGRPPALDIAQPPPEQHADREGDEVQRQGQRGVRSGNREAFGQRHQSRAVQGFGYLREHEHGSGESQPITILHGLVLCS</sequence>
<organism evidence="2 3">
    <name type="scientific">Diploscapter pachys</name>
    <dbReference type="NCBI Taxonomy" id="2018661"/>
    <lineage>
        <taxon>Eukaryota</taxon>
        <taxon>Metazoa</taxon>
        <taxon>Ecdysozoa</taxon>
        <taxon>Nematoda</taxon>
        <taxon>Chromadorea</taxon>
        <taxon>Rhabditida</taxon>
        <taxon>Rhabditina</taxon>
        <taxon>Rhabditomorpha</taxon>
        <taxon>Rhabditoidea</taxon>
        <taxon>Rhabditidae</taxon>
        <taxon>Diploscapter</taxon>
    </lineage>
</organism>
<gene>
    <name evidence="2" type="ORF">WR25_21787</name>
</gene>
<evidence type="ECO:0000313" key="2">
    <source>
        <dbReference type="EMBL" id="PAV92681.1"/>
    </source>
</evidence>
<feature type="compositionally biased region" description="Basic and acidic residues" evidence="1">
    <location>
        <begin position="23"/>
        <end position="42"/>
    </location>
</feature>
<keyword evidence="3" id="KW-1185">Reference proteome</keyword>
<feature type="region of interest" description="Disordered" evidence="1">
    <location>
        <begin position="1"/>
        <end position="74"/>
    </location>
</feature>
<feature type="compositionally biased region" description="Basic and acidic residues" evidence="1">
    <location>
        <begin position="261"/>
        <end position="271"/>
    </location>
</feature>
<dbReference type="EMBL" id="LIAE01006085">
    <property type="protein sequence ID" value="PAV92681.1"/>
    <property type="molecule type" value="Genomic_DNA"/>
</dbReference>
<evidence type="ECO:0000256" key="1">
    <source>
        <dbReference type="SAM" id="MobiDB-lite"/>
    </source>
</evidence>
<name>A0A2A2M2D3_9BILA</name>
<feature type="region of interest" description="Disordered" evidence="1">
    <location>
        <begin position="94"/>
        <end position="122"/>
    </location>
</feature>